<evidence type="ECO:0000313" key="2">
    <source>
        <dbReference type="EMBL" id="SHJ09222.1"/>
    </source>
</evidence>
<sequence length="64" mass="7462">MEYMTAQEAAEKWGITKRRVQILCVENRIEGAQRLGTMWAIPQNTEKPADARIKKNHNNDSYEK</sequence>
<keyword evidence="3" id="KW-1185">Reference proteome</keyword>
<organism evidence="2 3">
    <name type="scientific">Propionispora hippei DSM 15287</name>
    <dbReference type="NCBI Taxonomy" id="1123003"/>
    <lineage>
        <taxon>Bacteria</taxon>
        <taxon>Bacillati</taxon>
        <taxon>Bacillota</taxon>
        <taxon>Negativicutes</taxon>
        <taxon>Selenomonadales</taxon>
        <taxon>Sporomusaceae</taxon>
        <taxon>Propionispora</taxon>
    </lineage>
</organism>
<dbReference type="Proteomes" id="UP000322917">
    <property type="component" value="Unassembled WGS sequence"/>
</dbReference>
<gene>
    <name evidence="2" type="ORF">SAMN02745170_01701</name>
</gene>
<feature type="region of interest" description="Disordered" evidence="1">
    <location>
        <begin position="43"/>
        <end position="64"/>
    </location>
</feature>
<evidence type="ECO:0008006" key="4">
    <source>
        <dbReference type="Google" id="ProtNLM"/>
    </source>
</evidence>
<dbReference type="EMBL" id="FQZD01000012">
    <property type="protein sequence ID" value="SHJ09222.1"/>
    <property type="molecule type" value="Genomic_DNA"/>
</dbReference>
<dbReference type="OrthoDB" id="9799038at2"/>
<feature type="compositionally biased region" description="Basic and acidic residues" evidence="1">
    <location>
        <begin position="47"/>
        <end position="64"/>
    </location>
</feature>
<protein>
    <recommendedName>
        <fullName evidence="4">Helix-turn-helix domain-containing protein</fullName>
    </recommendedName>
</protein>
<evidence type="ECO:0000313" key="3">
    <source>
        <dbReference type="Proteomes" id="UP000322917"/>
    </source>
</evidence>
<name>A0A1M6GH72_9FIRM</name>
<proteinExistence type="predicted"/>
<reference evidence="2 3" key="1">
    <citation type="submission" date="2016-11" db="EMBL/GenBank/DDBJ databases">
        <authorList>
            <person name="Varghese N."/>
            <person name="Submissions S."/>
        </authorList>
    </citation>
    <scope>NUCLEOTIDE SEQUENCE [LARGE SCALE GENOMIC DNA]</scope>
    <source>
        <strain evidence="2 3">DSM 15287</strain>
    </source>
</reference>
<accession>A0A1M6GH72</accession>
<evidence type="ECO:0000256" key="1">
    <source>
        <dbReference type="SAM" id="MobiDB-lite"/>
    </source>
</evidence>
<dbReference type="AlphaFoldDB" id="A0A1M6GH72"/>